<dbReference type="Proteomes" id="UP001516662">
    <property type="component" value="Unassembled WGS sequence"/>
</dbReference>
<organism evidence="2 3">
    <name type="scientific">Litchfieldia luteola</name>
    <dbReference type="NCBI Taxonomy" id="682179"/>
    <lineage>
        <taxon>Bacteria</taxon>
        <taxon>Bacillati</taxon>
        <taxon>Bacillota</taxon>
        <taxon>Bacilli</taxon>
        <taxon>Bacillales</taxon>
        <taxon>Bacillaceae</taxon>
        <taxon>Litchfieldia</taxon>
    </lineage>
</organism>
<reference evidence="2 3" key="1">
    <citation type="submission" date="2020-10" db="EMBL/GenBank/DDBJ databases">
        <title>Bacillus sp. HD4P25, an endophyte from a halophyte.</title>
        <authorList>
            <person name="Sun J.-Q."/>
        </authorList>
    </citation>
    <scope>NUCLEOTIDE SEQUENCE [LARGE SCALE GENOMIC DNA]</scope>
    <source>
        <strain evidence="2 3">YIM 93174</strain>
    </source>
</reference>
<dbReference type="InterPro" id="IPR018745">
    <property type="entry name" value="MpsC"/>
</dbReference>
<accession>A0ABR9QEE6</accession>
<dbReference type="Pfam" id="PF10057">
    <property type="entry name" value="MpsC"/>
    <property type="match status" value="1"/>
</dbReference>
<gene>
    <name evidence="2" type="ORF">IMZ08_02190</name>
</gene>
<dbReference type="EMBL" id="JADCLJ010000006">
    <property type="protein sequence ID" value="MBE4906867.1"/>
    <property type="molecule type" value="Genomic_DNA"/>
</dbReference>
<proteinExistence type="predicted"/>
<sequence>MELNDKLTYISSYCSKALRKNFGRGPQSCQSTLNKNHLVLHVRGFISPMEEVLIQQKQSDYVENARNVIITHILEELKGVVQVTLDVEVEEYYQDWNFPNNSGIIILVLEKEVSHSEIEIEYDKGEFEKEIGRISALVQKVPNCINSIPISQNIVLIERIGILIPIEKALISKGFSQELIVTKDELEKSYFHRYGKFETIFNKSIRDIFIDWNLKEDKSYMGFILG</sequence>
<feature type="domain" description="Na+-translocating membrane potential-generating system MpsC" evidence="1">
    <location>
        <begin position="10"/>
        <end position="111"/>
    </location>
</feature>
<comment type="caution">
    <text evidence="2">The sequence shown here is derived from an EMBL/GenBank/DDBJ whole genome shotgun (WGS) entry which is preliminary data.</text>
</comment>
<name>A0ABR9QEE6_9BACI</name>
<keyword evidence="3" id="KW-1185">Reference proteome</keyword>
<evidence type="ECO:0000313" key="3">
    <source>
        <dbReference type="Proteomes" id="UP001516662"/>
    </source>
</evidence>
<evidence type="ECO:0000313" key="2">
    <source>
        <dbReference type="EMBL" id="MBE4906867.1"/>
    </source>
</evidence>
<evidence type="ECO:0000259" key="1">
    <source>
        <dbReference type="Pfam" id="PF10057"/>
    </source>
</evidence>
<protein>
    <submittedName>
        <fullName evidence="2">DUF2294 family protein</fullName>
    </submittedName>
</protein>
<dbReference type="RefSeq" id="WP_193534347.1">
    <property type="nucleotide sequence ID" value="NZ_JADCLJ010000006.1"/>
</dbReference>